<evidence type="ECO:0000256" key="2">
    <source>
        <dbReference type="ARBA" id="ARBA00022448"/>
    </source>
</evidence>
<keyword evidence="7 10" id="KW-0811">Translocation</keyword>
<evidence type="ECO:0000256" key="1">
    <source>
        <dbReference type="ARBA" id="ARBA00006720"/>
    </source>
</evidence>
<keyword evidence="6 10" id="KW-0653">Protein transport</keyword>
<comment type="caution">
    <text evidence="12">The sequence shown here is derived from an EMBL/GenBank/DDBJ whole genome shotgun (WGS) entry which is preliminary data.</text>
</comment>
<gene>
    <name evidence="12" type="primary">TIM9</name>
    <name evidence="12" type="ORF">GGI25_005434</name>
</gene>
<dbReference type="Gene3D" id="1.10.287.810">
    <property type="entry name" value="Mitochondrial import inner membrane translocase subunit tim13 like domains"/>
    <property type="match status" value="1"/>
</dbReference>
<proteinExistence type="inferred from homology"/>
<keyword evidence="3" id="KW-0479">Metal-binding</keyword>
<keyword evidence="9 10" id="KW-1015">Disulfide bond</keyword>
<dbReference type="GO" id="GO:0046872">
    <property type="term" value="F:metal ion binding"/>
    <property type="evidence" value="ECO:0007669"/>
    <property type="project" value="UniProtKB-KW"/>
</dbReference>
<evidence type="ECO:0000256" key="10">
    <source>
        <dbReference type="RuleBase" id="RU367043"/>
    </source>
</evidence>
<evidence type="ECO:0000313" key="12">
    <source>
        <dbReference type="EMBL" id="KAJ2671617.1"/>
    </source>
</evidence>
<dbReference type="SUPFAM" id="SSF144122">
    <property type="entry name" value="Tim10-like"/>
    <property type="match status" value="1"/>
</dbReference>
<name>A0A9W8G4Q6_9FUNG</name>
<protein>
    <recommendedName>
        <fullName evidence="10">Mitochondrial import inner membrane translocase subunit</fullName>
    </recommendedName>
</protein>
<evidence type="ECO:0000256" key="3">
    <source>
        <dbReference type="ARBA" id="ARBA00022723"/>
    </source>
</evidence>
<keyword evidence="8 10" id="KW-0496">Mitochondrion</keyword>
<keyword evidence="5" id="KW-0862">Zinc</keyword>
<organism evidence="12 13">
    <name type="scientific">Coemansia spiralis</name>
    <dbReference type="NCBI Taxonomy" id="417178"/>
    <lineage>
        <taxon>Eukaryota</taxon>
        <taxon>Fungi</taxon>
        <taxon>Fungi incertae sedis</taxon>
        <taxon>Zoopagomycota</taxon>
        <taxon>Kickxellomycotina</taxon>
        <taxon>Kickxellomycetes</taxon>
        <taxon>Kickxellales</taxon>
        <taxon>Kickxellaceae</taxon>
        <taxon>Coemansia</taxon>
    </lineage>
</organism>
<dbReference type="GO" id="GO:0005743">
    <property type="term" value="C:mitochondrial inner membrane"/>
    <property type="evidence" value="ECO:0007669"/>
    <property type="project" value="UniProtKB-SubCell"/>
</dbReference>
<reference evidence="12" key="1">
    <citation type="submission" date="2022-07" db="EMBL/GenBank/DDBJ databases">
        <title>Phylogenomic reconstructions and comparative analyses of Kickxellomycotina fungi.</title>
        <authorList>
            <person name="Reynolds N.K."/>
            <person name="Stajich J.E."/>
            <person name="Barry K."/>
            <person name="Grigoriev I.V."/>
            <person name="Crous P."/>
            <person name="Smith M.E."/>
        </authorList>
    </citation>
    <scope>NUCLEOTIDE SEQUENCE</scope>
    <source>
        <strain evidence="12">NRRL 3115</strain>
    </source>
</reference>
<keyword evidence="2 10" id="KW-0813">Transport</keyword>
<dbReference type="AlphaFoldDB" id="A0A9W8G4Q6"/>
<comment type="similarity">
    <text evidence="1 10">Belongs to the small Tim family.</text>
</comment>
<dbReference type="InterPro" id="IPR035427">
    <property type="entry name" value="Tim10-like_dom_sf"/>
</dbReference>
<evidence type="ECO:0000256" key="8">
    <source>
        <dbReference type="ARBA" id="ARBA00023128"/>
    </source>
</evidence>
<evidence type="ECO:0000313" key="13">
    <source>
        <dbReference type="Proteomes" id="UP001151518"/>
    </source>
</evidence>
<evidence type="ECO:0000259" key="11">
    <source>
        <dbReference type="Pfam" id="PF02953"/>
    </source>
</evidence>
<dbReference type="EMBL" id="JANBTW010000098">
    <property type="protein sequence ID" value="KAJ2671617.1"/>
    <property type="molecule type" value="Genomic_DNA"/>
</dbReference>
<keyword evidence="4 10" id="KW-0999">Mitochondrion inner membrane</keyword>
<evidence type="ECO:0000256" key="6">
    <source>
        <dbReference type="ARBA" id="ARBA00022927"/>
    </source>
</evidence>
<dbReference type="Pfam" id="PF02953">
    <property type="entry name" value="zf-Tim10_DDP"/>
    <property type="match status" value="1"/>
</dbReference>
<dbReference type="OrthoDB" id="1551503at2759"/>
<evidence type="ECO:0000256" key="9">
    <source>
        <dbReference type="ARBA" id="ARBA00023157"/>
    </source>
</evidence>
<dbReference type="GO" id="GO:0015031">
    <property type="term" value="P:protein transport"/>
    <property type="evidence" value="ECO:0007669"/>
    <property type="project" value="UniProtKB-KW"/>
</dbReference>
<evidence type="ECO:0000256" key="7">
    <source>
        <dbReference type="ARBA" id="ARBA00023010"/>
    </source>
</evidence>
<dbReference type="InterPro" id="IPR004217">
    <property type="entry name" value="Tim10-like"/>
</dbReference>
<comment type="domain">
    <text evidence="10">The twin CX3C motif contains 4 conserved Cys residues that form 2 disulfide bonds in the mitochondrial intermembrane space.</text>
</comment>
<accession>A0A9W8G4Q6</accession>
<comment type="subcellular location">
    <subcellularLocation>
        <location evidence="10">Mitochondrion inner membrane</location>
        <topology evidence="10">Peripheral membrane protein</topology>
        <orientation evidence="10">Intermembrane side</orientation>
    </subcellularLocation>
</comment>
<keyword evidence="10" id="KW-0143">Chaperone</keyword>
<feature type="domain" description="Tim10-like" evidence="11">
    <location>
        <begin position="16"/>
        <end position="79"/>
    </location>
</feature>
<comment type="subunit">
    <text evidence="10">Heterohexamer.</text>
</comment>
<evidence type="ECO:0000256" key="5">
    <source>
        <dbReference type="ARBA" id="ARBA00022833"/>
    </source>
</evidence>
<dbReference type="InterPro" id="IPR050673">
    <property type="entry name" value="Mito_inner_translocase_sub"/>
</dbReference>
<comment type="function">
    <text evidence="10">Mitochondrial intermembrane chaperone that participates in the import and insertion of some multi-pass transmembrane proteins into the mitochondrial inner membrane. Also required for the transfer of beta-barrel precursors from the TOM complex to the sorting and assembly machinery (SAM complex) of the outer membrane. Acts as a chaperone-like protein that protects the hydrophobic precursors from aggregation and guide them through the mitochondrial intermembrane space.</text>
</comment>
<dbReference type="PANTHER" id="PTHR13172">
    <property type="entry name" value="MITOCHONDRIAL IMPORT INNER MEMBRANE TRANSLOCASE SUBUNIT TIM9B"/>
    <property type="match status" value="1"/>
</dbReference>
<keyword evidence="4 10" id="KW-0472">Membrane</keyword>
<sequence>MYGGGYGQSYQEQRLQQLMEQKQLRDFMRMYTNLVGRCFDDCIADFNSNTLNDKELACTTRCTLKNMKFNERLGQRFAEENAKLMEEQAKAAGQ</sequence>
<evidence type="ECO:0000256" key="4">
    <source>
        <dbReference type="ARBA" id="ARBA00022792"/>
    </source>
</evidence>
<dbReference type="Proteomes" id="UP001151518">
    <property type="component" value="Unassembled WGS sequence"/>
</dbReference>